<sequence length="493" mass="53443">MTRKPALILCLIGSCLVQLIVVASSHAIPAFSRAYKVECSTCHTIYPELNEYGEAFLKNSYVYFGKGQKAAKAKEAPPAPKATAKPAGGAIEVKGEGDADKLSKLKGRALGAAEASAPEPAQEAAAPDAAPGGEAKPEGLLLAAIPELLPISFTASIHATYDHSAANELDLSTRALKLNAGGNFREKVAFFATYVAYSENTDNILNTNTTSTTPANNSTNINELFVIWRHAFDTPINFKVGRMQPKLGLWKSNNKLSTTNSFAPYAYTVGTSEFKLEQPQDALEANAVLANRFFVAAGVVNRKYQNTKEGYGHISYKFGGADYLANEPEVDLAKEESIFDFLTVTVGAYGYYGKNGTPNTTEGGLIQNSYYRSGLDLDILYKLFRLRVAGVLGKDDNPYLTTTPTEVKSYVAAVEGEYTFLQNLIGAMRFEYQDDGRGLVRRFIPTLAYAPLQNVKVALEYKHEIASAYKSTVSSSAQDFTNKIGTLGVTFSF</sequence>
<dbReference type="Proteomes" id="UP000324298">
    <property type="component" value="Unassembled WGS sequence"/>
</dbReference>
<evidence type="ECO:0000256" key="1">
    <source>
        <dbReference type="SAM" id="MobiDB-lite"/>
    </source>
</evidence>
<name>A0A5A9XKR5_9BACT</name>
<keyword evidence="2" id="KW-0732">Signal</keyword>
<evidence type="ECO:0000313" key="3">
    <source>
        <dbReference type="EMBL" id="KAA0893303.1"/>
    </source>
</evidence>
<dbReference type="EMBL" id="SRSD01000003">
    <property type="protein sequence ID" value="KAA0893303.1"/>
    <property type="molecule type" value="Genomic_DNA"/>
</dbReference>
<organism evidence="3 4">
    <name type="scientific">Oryzomonas rubra</name>
    <dbReference type="NCBI Taxonomy" id="2509454"/>
    <lineage>
        <taxon>Bacteria</taxon>
        <taxon>Pseudomonadati</taxon>
        <taxon>Thermodesulfobacteriota</taxon>
        <taxon>Desulfuromonadia</taxon>
        <taxon>Geobacterales</taxon>
        <taxon>Geobacteraceae</taxon>
        <taxon>Oryzomonas</taxon>
    </lineage>
</organism>
<protein>
    <recommendedName>
        <fullName evidence="5">Cytochrome c domain-containing protein</fullName>
    </recommendedName>
</protein>
<dbReference type="PROSITE" id="PS51257">
    <property type="entry name" value="PROKAR_LIPOPROTEIN"/>
    <property type="match status" value="1"/>
</dbReference>
<evidence type="ECO:0000256" key="2">
    <source>
        <dbReference type="SAM" id="SignalP"/>
    </source>
</evidence>
<proteinExistence type="predicted"/>
<feature type="chain" id="PRO_5022737869" description="Cytochrome c domain-containing protein" evidence="2">
    <location>
        <begin position="24"/>
        <end position="493"/>
    </location>
</feature>
<dbReference type="AlphaFoldDB" id="A0A5A9XKR5"/>
<accession>A0A5A9XKR5</accession>
<gene>
    <name evidence="3" type="ORF">ET418_05665</name>
</gene>
<evidence type="ECO:0008006" key="5">
    <source>
        <dbReference type="Google" id="ProtNLM"/>
    </source>
</evidence>
<keyword evidence="4" id="KW-1185">Reference proteome</keyword>
<feature type="region of interest" description="Disordered" evidence="1">
    <location>
        <begin position="113"/>
        <end position="133"/>
    </location>
</feature>
<dbReference type="OrthoDB" id="5391020at2"/>
<feature type="signal peptide" evidence="2">
    <location>
        <begin position="1"/>
        <end position="23"/>
    </location>
</feature>
<evidence type="ECO:0000313" key="4">
    <source>
        <dbReference type="Proteomes" id="UP000324298"/>
    </source>
</evidence>
<reference evidence="3 4" key="1">
    <citation type="submission" date="2019-04" db="EMBL/GenBank/DDBJ databases">
        <title>Geobacter ruber sp. nov., ferric-reducing bacteria isolated from paddy soil.</title>
        <authorList>
            <person name="Xu Z."/>
            <person name="Masuda Y."/>
            <person name="Itoh H."/>
            <person name="Senoo K."/>
        </authorList>
    </citation>
    <scope>NUCLEOTIDE SEQUENCE [LARGE SCALE GENOMIC DNA]</scope>
    <source>
        <strain evidence="3 4">Red88</strain>
    </source>
</reference>
<comment type="caution">
    <text evidence="3">The sequence shown here is derived from an EMBL/GenBank/DDBJ whole genome shotgun (WGS) entry which is preliminary data.</text>
</comment>
<dbReference type="RefSeq" id="WP_149306619.1">
    <property type="nucleotide sequence ID" value="NZ_SRSD01000003.1"/>
</dbReference>